<gene>
    <name evidence="1" type="ORF">LCGC14_2936710</name>
</gene>
<dbReference type="EMBL" id="LAZR01058784">
    <property type="protein sequence ID" value="KKK69171.1"/>
    <property type="molecule type" value="Genomic_DNA"/>
</dbReference>
<proteinExistence type="predicted"/>
<organism evidence="1">
    <name type="scientific">marine sediment metagenome</name>
    <dbReference type="NCBI Taxonomy" id="412755"/>
    <lineage>
        <taxon>unclassified sequences</taxon>
        <taxon>metagenomes</taxon>
        <taxon>ecological metagenomes</taxon>
    </lineage>
</organism>
<feature type="non-terminal residue" evidence="1">
    <location>
        <position position="1"/>
    </location>
</feature>
<protein>
    <submittedName>
        <fullName evidence="1">Uncharacterized protein</fullName>
    </submittedName>
</protein>
<reference evidence="1" key="1">
    <citation type="journal article" date="2015" name="Nature">
        <title>Complex archaea that bridge the gap between prokaryotes and eukaryotes.</title>
        <authorList>
            <person name="Spang A."/>
            <person name="Saw J.H."/>
            <person name="Jorgensen S.L."/>
            <person name="Zaremba-Niedzwiedzka K."/>
            <person name="Martijn J."/>
            <person name="Lind A.E."/>
            <person name="van Eijk R."/>
            <person name="Schleper C."/>
            <person name="Guy L."/>
            <person name="Ettema T.J."/>
        </authorList>
    </citation>
    <scope>NUCLEOTIDE SEQUENCE</scope>
</reference>
<name>A0A0F9AA91_9ZZZZ</name>
<evidence type="ECO:0000313" key="1">
    <source>
        <dbReference type="EMBL" id="KKK69171.1"/>
    </source>
</evidence>
<sequence>VFETDISKIETGRQKVFSSENIQRMIEGTLIAVRQHILNEDNEYLTTLVEYKKFSLAIERLILVDLKTIRLDSSTEGHSIPQRVVLFENLRSLLKYPDMFGSKGFTIPIGRFGKLMKRVGIRKFTEENDRMSFAELLDVNYKILEITLEDLKSVGLDHSKRFLRTFRLKTSEIIKEFIFSNPYPYINKEDIEISEKEGIDYIEHKFDLVRSIGYTLYKSQYSSKFVASKTPFIDFRTLYRRYINNPMALTEMKISKYLELFTNRDNFNQNDFYVKQTIEHLDNYKDTFSQISSKVVGIYTHTLEELAALTTLILDKKVTIKHESTVEDGKHVADLSILVDGEFRTKYGALFKKKYQLDLSKIDTINIDFTDSYEGNGY</sequence>
<feature type="non-terminal residue" evidence="1">
    <location>
        <position position="378"/>
    </location>
</feature>
<accession>A0A0F9AA91</accession>
<dbReference type="AlphaFoldDB" id="A0A0F9AA91"/>
<comment type="caution">
    <text evidence="1">The sequence shown here is derived from an EMBL/GenBank/DDBJ whole genome shotgun (WGS) entry which is preliminary data.</text>
</comment>